<evidence type="ECO:0000313" key="2">
    <source>
        <dbReference type="Proteomes" id="UP000479000"/>
    </source>
</evidence>
<name>A0A6H5GXS1_9HEMI</name>
<reference evidence="1 2" key="1">
    <citation type="submission" date="2020-02" db="EMBL/GenBank/DDBJ databases">
        <authorList>
            <person name="Ferguson B K."/>
        </authorList>
    </citation>
    <scope>NUCLEOTIDE SEQUENCE [LARGE SCALE GENOMIC DNA]</scope>
</reference>
<dbReference type="Proteomes" id="UP000479000">
    <property type="component" value="Unassembled WGS sequence"/>
</dbReference>
<sequence length="92" mass="10049">MGVKEDIVHFLACCPVLNEVRRKWFGAGALTEEECLQILRAPDLRDVTKICSAAWRYSSSMMDAISGSCAVCPACLDAKSKRKRSTSSFGSS</sequence>
<protein>
    <submittedName>
        <fullName evidence="1">Uncharacterized protein</fullName>
    </submittedName>
</protein>
<feature type="non-terminal residue" evidence="1">
    <location>
        <position position="92"/>
    </location>
</feature>
<keyword evidence="2" id="KW-1185">Reference proteome</keyword>
<evidence type="ECO:0000313" key="1">
    <source>
        <dbReference type="EMBL" id="CAB0008663.1"/>
    </source>
</evidence>
<organism evidence="1 2">
    <name type="scientific">Nesidiocoris tenuis</name>
    <dbReference type="NCBI Taxonomy" id="355587"/>
    <lineage>
        <taxon>Eukaryota</taxon>
        <taxon>Metazoa</taxon>
        <taxon>Ecdysozoa</taxon>
        <taxon>Arthropoda</taxon>
        <taxon>Hexapoda</taxon>
        <taxon>Insecta</taxon>
        <taxon>Pterygota</taxon>
        <taxon>Neoptera</taxon>
        <taxon>Paraneoptera</taxon>
        <taxon>Hemiptera</taxon>
        <taxon>Heteroptera</taxon>
        <taxon>Panheteroptera</taxon>
        <taxon>Cimicomorpha</taxon>
        <taxon>Miridae</taxon>
        <taxon>Dicyphina</taxon>
        <taxon>Nesidiocoris</taxon>
    </lineage>
</organism>
<gene>
    <name evidence="1" type="ORF">NTEN_LOCUS13909</name>
</gene>
<accession>A0A6H5GXS1</accession>
<dbReference type="OrthoDB" id="8006958at2759"/>
<dbReference type="AlphaFoldDB" id="A0A6H5GXS1"/>
<dbReference type="EMBL" id="CADCXU010020509">
    <property type="protein sequence ID" value="CAB0008663.1"/>
    <property type="molecule type" value="Genomic_DNA"/>
</dbReference>
<proteinExistence type="predicted"/>